<evidence type="ECO:0000313" key="3">
    <source>
        <dbReference type="Proteomes" id="UP000245946"/>
    </source>
</evidence>
<accession>A0A316ZGN1</accession>
<dbReference type="AlphaFoldDB" id="A0A316ZGN1"/>
<feature type="compositionally biased region" description="Low complexity" evidence="1">
    <location>
        <begin position="99"/>
        <end position="156"/>
    </location>
</feature>
<feature type="region of interest" description="Disordered" evidence="1">
    <location>
        <begin position="1"/>
        <end position="180"/>
    </location>
</feature>
<evidence type="ECO:0000256" key="1">
    <source>
        <dbReference type="SAM" id="MobiDB-lite"/>
    </source>
</evidence>
<dbReference type="Proteomes" id="UP000245946">
    <property type="component" value="Unassembled WGS sequence"/>
</dbReference>
<gene>
    <name evidence="2" type="ORF">FA09DRAFT_328837</name>
</gene>
<reference evidence="2 3" key="1">
    <citation type="journal article" date="2018" name="Mol. Biol. Evol.">
        <title>Broad Genomic Sampling Reveals a Smut Pathogenic Ancestry of the Fungal Clade Ustilaginomycotina.</title>
        <authorList>
            <person name="Kijpornyongpan T."/>
            <person name="Mondo S.J."/>
            <person name="Barry K."/>
            <person name="Sandor L."/>
            <person name="Lee J."/>
            <person name="Lipzen A."/>
            <person name="Pangilinan J."/>
            <person name="LaButti K."/>
            <person name="Hainaut M."/>
            <person name="Henrissat B."/>
            <person name="Grigoriev I.V."/>
            <person name="Spatafora J.W."/>
            <person name="Aime M.C."/>
        </authorList>
    </citation>
    <scope>NUCLEOTIDE SEQUENCE [LARGE SCALE GENOMIC DNA]</scope>
    <source>
        <strain evidence="2 3">MCA 4186</strain>
    </source>
</reference>
<dbReference type="GeneID" id="37269476"/>
<name>A0A316ZGN1_9BASI</name>
<dbReference type="OrthoDB" id="20835at2759"/>
<feature type="compositionally biased region" description="Low complexity" evidence="1">
    <location>
        <begin position="19"/>
        <end position="53"/>
    </location>
</feature>
<keyword evidence="3" id="KW-1185">Reference proteome</keyword>
<feature type="compositionally biased region" description="Low complexity" evidence="1">
    <location>
        <begin position="70"/>
        <end position="88"/>
    </location>
</feature>
<proteinExistence type="predicted"/>
<sequence length="225" mass="22079">MPPTRTSALAKPGSGSGKAVSGTSMSGTAGSSGSSSRSGVAAAAAAAPAAAGKGKSKKRDAIDDIFARPAAHASTSASAAAAAATSAEAPRKKKKKQKQSSAAASDGAAAAAGASSSSAPPPSSSASAPSKPSSSRAPVEIIDPSLPSPLNAALPPQVLSADADDAAFGDSRGTRKRTDDNLRIFTEDELGLTKNLTGGGECVFELPRAASREVEEERHGRIGRG</sequence>
<protein>
    <submittedName>
        <fullName evidence="2">Uncharacterized protein</fullName>
    </submittedName>
</protein>
<dbReference type="EMBL" id="KZ819288">
    <property type="protein sequence ID" value="PWN99443.1"/>
    <property type="molecule type" value="Genomic_DNA"/>
</dbReference>
<organism evidence="2 3">
    <name type="scientific">Tilletiopsis washingtonensis</name>
    <dbReference type="NCBI Taxonomy" id="58919"/>
    <lineage>
        <taxon>Eukaryota</taxon>
        <taxon>Fungi</taxon>
        <taxon>Dikarya</taxon>
        <taxon>Basidiomycota</taxon>
        <taxon>Ustilaginomycotina</taxon>
        <taxon>Exobasidiomycetes</taxon>
        <taxon>Entylomatales</taxon>
        <taxon>Entylomatales incertae sedis</taxon>
        <taxon>Tilletiopsis</taxon>
    </lineage>
</organism>
<dbReference type="RefSeq" id="XP_025599722.1">
    <property type="nucleotide sequence ID" value="XM_025741932.1"/>
</dbReference>
<evidence type="ECO:0000313" key="2">
    <source>
        <dbReference type="EMBL" id="PWN99443.1"/>
    </source>
</evidence>